<keyword evidence="4" id="KW-1185">Reference proteome</keyword>
<dbReference type="InterPro" id="IPR005064">
    <property type="entry name" value="BUG"/>
</dbReference>
<reference evidence="3 4" key="1">
    <citation type="submission" date="2018-09" db="EMBL/GenBank/DDBJ databases">
        <title>Acidovorax cavernicola nov. sp. isolated from Gruta de las Maravillas (Aracena, Spain).</title>
        <authorList>
            <person name="Jurado V."/>
            <person name="Gutierrez-Patricio S."/>
            <person name="Gonzalez-Pimentel J.L."/>
            <person name="Miller A.Z."/>
            <person name="Laiz L."/>
            <person name="Saiz-Jimenez C."/>
        </authorList>
    </citation>
    <scope>NUCLEOTIDE SEQUENCE [LARGE SCALE GENOMIC DNA]</scope>
    <source>
        <strain evidence="3 4">1011MAR4D40.2</strain>
    </source>
</reference>
<dbReference type="InterPro" id="IPR006311">
    <property type="entry name" value="TAT_signal"/>
</dbReference>
<dbReference type="Pfam" id="PF03401">
    <property type="entry name" value="TctC"/>
    <property type="match status" value="1"/>
</dbReference>
<dbReference type="Gene3D" id="3.40.190.150">
    <property type="entry name" value="Bordetella uptake gene, domain 1"/>
    <property type="match status" value="1"/>
</dbReference>
<organism evidence="3 4">
    <name type="scientific">Acidovorax cavernicola</name>
    <dbReference type="NCBI Taxonomy" id="1675792"/>
    <lineage>
        <taxon>Bacteria</taxon>
        <taxon>Pseudomonadati</taxon>
        <taxon>Pseudomonadota</taxon>
        <taxon>Betaproteobacteria</taxon>
        <taxon>Burkholderiales</taxon>
        <taxon>Comamonadaceae</taxon>
        <taxon>Acidovorax</taxon>
    </lineage>
</organism>
<protein>
    <submittedName>
        <fullName evidence="3">Tripartite tricarboxylate transporter substrate binding protein</fullName>
    </submittedName>
</protein>
<keyword evidence="2" id="KW-0732">Signal</keyword>
<dbReference type="PANTHER" id="PTHR42928">
    <property type="entry name" value="TRICARBOXYLATE-BINDING PROTEIN"/>
    <property type="match status" value="1"/>
</dbReference>
<gene>
    <name evidence="3" type="ORF">D3H34_09050</name>
</gene>
<dbReference type="InterPro" id="IPR042100">
    <property type="entry name" value="Bug_dom1"/>
</dbReference>
<dbReference type="PANTHER" id="PTHR42928:SF5">
    <property type="entry name" value="BLR1237 PROTEIN"/>
    <property type="match status" value="1"/>
</dbReference>
<comment type="caution">
    <text evidence="3">The sequence shown here is derived from an EMBL/GenBank/DDBJ whole genome shotgun (WGS) entry which is preliminary data.</text>
</comment>
<dbReference type="OrthoDB" id="8678477at2"/>
<evidence type="ECO:0000313" key="4">
    <source>
        <dbReference type="Proteomes" id="UP000265619"/>
    </source>
</evidence>
<dbReference type="Proteomes" id="UP000265619">
    <property type="component" value="Unassembled WGS sequence"/>
</dbReference>
<evidence type="ECO:0000313" key="3">
    <source>
        <dbReference type="EMBL" id="RIX82402.1"/>
    </source>
</evidence>
<dbReference type="AlphaFoldDB" id="A0A9X8GW91"/>
<sequence length="335" mass="35122">MTTATTRTFRLAAALAVAGAAMTMLAPAATAQTASPPAYPTKPVRWVVGYPAGGGTDFLARTAGAQLSQQLGQPVLVDNRPGAGAIIASENVARSPGDGYTVFSADNGVLVYNPALYKKLPYDAEKDFALIGMMGRSPLIITAAPGTGFTDAKALIAALKASPGKYSIATPGTGSPHHLAYELFQREAGVSMLHVPYKGGAPALQDLMGNQVPLMMLDLPSGISAVKAGKVVPLLAMSAERVPQLPQLPTAKELGYAVEAYTWQGLVAPTATPKAIQARLGTDLLKSMNDAGVKQKLYDAGWEARPTDAADMGRLVESERKKWHALIKARDIKLD</sequence>
<feature type="signal peptide" evidence="2">
    <location>
        <begin position="1"/>
        <end position="28"/>
    </location>
</feature>
<dbReference type="SUPFAM" id="SSF53850">
    <property type="entry name" value="Periplasmic binding protein-like II"/>
    <property type="match status" value="1"/>
</dbReference>
<comment type="similarity">
    <text evidence="1">Belongs to the UPF0065 (bug) family.</text>
</comment>
<evidence type="ECO:0000256" key="1">
    <source>
        <dbReference type="ARBA" id="ARBA00006987"/>
    </source>
</evidence>
<dbReference type="EMBL" id="QXMN01000007">
    <property type="protein sequence ID" value="RIX82402.1"/>
    <property type="molecule type" value="Genomic_DNA"/>
</dbReference>
<evidence type="ECO:0000256" key="2">
    <source>
        <dbReference type="SAM" id="SignalP"/>
    </source>
</evidence>
<feature type="chain" id="PRO_5040788337" evidence="2">
    <location>
        <begin position="29"/>
        <end position="335"/>
    </location>
</feature>
<name>A0A9X8GW91_9BURK</name>
<dbReference type="RefSeq" id="WP_119553116.1">
    <property type="nucleotide sequence ID" value="NZ_QXMN01000007.1"/>
</dbReference>
<dbReference type="PIRSF" id="PIRSF017082">
    <property type="entry name" value="YflP"/>
    <property type="match status" value="1"/>
</dbReference>
<proteinExistence type="inferred from homology"/>
<dbReference type="Gene3D" id="3.40.190.10">
    <property type="entry name" value="Periplasmic binding protein-like II"/>
    <property type="match status" value="1"/>
</dbReference>
<dbReference type="PROSITE" id="PS51318">
    <property type="entry name" value="TAT"/>
    <property type="match status" value="1"/>
</dbReference>
<accession>A0A9X8GW91</accession>